<dbReference type="Pfam" id="PF00350">
    <property type="entry name" value="Dynamin_N"/>
    <property type="match status" value="1"/>
</dbReference>
<proteinExistence type="predicted"/>
<organism evidence="2">
    <name type="scientific">hydrothermal vent metagenome</name>
    <dbReference type="NCBI Taxonomy" id="652676"/>
    <lineage>
        <taxon>unclassified sequences</taxon>
        <taxon>metagenomes</taxon>
        <taxon>ecological metagenomes</taxon>
    </lineage>
</organism>
<gene>
    <name evidence="2" type="ORF">MNBD_BACTEROID07-2030</name>
</gene>
<reference evidence="2" key="1">
    <citation type="submission" date="2018-06" db="EMBL/GenBank/DDBJ databases">
        <authorList>
            <person name="Zhirakovskaya E."/>
        </authorList>
    </citation>
    <scope>NUCLEOTIDE SEQUENCE</scope>
</reference>
<feature type="domain" description="Dynamin N-terminal" evidence="1">
    <location>
        <begin position="39"/>
        <end position="194"/>
    </location>
</feature>
<dbReference type="SUPFAM" id="SSF52540">
    <property type="entry name" value="P-loop containing nucleoside triphosphate hydrolases"/>
    <property type="match status" value="1"/>
</dbReference>
<dbReference type="AlphaFoldDB" id="A0A3B0VFA7"/>
<dbReference type="PANTHER" id="PTHR43681:SF1">
    <property type="entry name" value="SARCALUMENIN"/>
    <property type="match status" value="1"/>
</dbReference>
<dbReference type="PANTHER" id="PTHR43681">
    <property type="entry name" value="TRANSMEMBRANE GTPASE FZO"/>
    <property type="match status" value="1"/>
</dbReference>
<dbReference type="InterPro" id="IPR027417">
    <property type="entry name" value="P-loop_NTPase"/>
</dbReference>
<sequence length="545" mass="63129">MQDLLSTIRTIAQKQDFQGILREANDLEQFTQSNQWLDVVILGQFKAGKSSLINSFLKRDVLPMGVLPVTAIITRLVYAPQEKAIITRLDGSKFEISLKELSAYVTEKGNPENKKEVYLVDIELPELKEFEKLRLIDTPGLGSAFKHNTAVTENWFNRIGAAFVVISAAQPLSENDQEVIKTAAEQSPEVYLVLSKTDLLSKAEVDEVMDFLKLKTRETAGRDFPVFPYSIKDTVGKFRAQIQTTVLDHLDKHLTETQQNIYSHKLSHLRSLTKSYLEIRLNLASKKDSERQELKNKILDEQLKLNFIQKELGYIAQSYENNTRNELEKELLGNHLEPLRALLIKEFHAGYDKWTGNLYKVSRNYEKWLKEKMAKTLDDIEKQEHDFANDMLAKAQIHLNNYTTHFRERLNHRINEVLHVLLPEEEFQVKVEPLEKPDIITSWAFESHIDLLWFLIPMKLFRNVFRKSFAGQLPNEAEKNLRRLISILTKNINSAIKKSHGEALTYVTSKLESIEHLLEEQHSGEEEIQKYLDLLETFENGKPER</sequence>
<dbReference type="Gene3D" id="3.40.50.300">
    <property type="entry name" value="P-loop containing nucleotide triphosphate hydrolases"/>
    <property type="match status" value="1"/>
</dbReference>
<evidence type="ECO:0000313" key="2">
    <source>
        <dbReference type="EMBL" id="VAW30686.1"/>
    </source>
</evidence>
<name>A0A3B0VFA7_9ZZZZ</name>
<dbReference type="InterPro" id="IPR051943">
    <property type="entry name" value="TRAFAC_Dynamin-like_GTPase"/>
</dbReference>
<dbReference type="InterPro" id="IPR045063">
    <property type="entry name" value="Dynamin_N"/>
</dbReference>
<protein>
    <recommendedName>
        <fullName evidence="1">Dynamin N-terminal domain-containing protein</fullName>
    </recommendedName>
</protein>
<dbReference type="EMBL" id="UOET01000552">
    <property type="protein sequence ID" value="VAW30686.1"/>
    <property type="molecule type" value="Genomic_DNA"/>
</dbReference>
<evidence type="ECO:0000259" key="1">
    <source>
        <dbReference type="Pfam" id="PF00350"/>
    </source>
</evidence>
<accession>A0A3B0VFA7</accession>